<dbReference type="PROSITE" id="PS51471">
    <property type="entry name" value="FE2OG_OXY"/>
    <property type="match status" value="1"/>
</dbReference>
<dbReference type="SUPFAM" id="SSF51197">
    <property type="entry name" value="Clavaminate synthase-like"/>
    <property type="match status" value="1"/>
</dbReference>
<dbReference type="Gene3D" id="2.60.120.590">
    <property type="entry name" value="Alpha-ketoglutarate-dependent dioxygenase AlkB-like"/>
    <property type="match status" value="1"/>
</dbReference>
<dbReference type="InterPro" id="IPR032854">
    <property type="entry name" value="ALKBH3"/>
</dbReference>
<dbReference type="GO" id="GO:0006307">
    <property type="term" value="P:DNA alkylation repair"/>
    <property type="evidence" value="ECO:0007669"/>
    <property type="project" value="InterPro"/>
</dbReference>
<dbReference type="EMBL" id="MN739378">
    <property type="protein sequence ID" value="QHT01586.1"/>
    <property type="molecule type" value="Genomic_DNA"/>
</dbReference>
<dbReference type="InterPro" id="IPR037151">
    <property type="entry name" value="AlkB-like_sf"/>
</dbReference>
<dbReference type="PANTHER" id="PTHR31212">
    <property type="entry name" value="ALPHA-KETOGLUTARATE-DEPENDENT DIOXYGENASE ALKB HOMOLOG 3"/>
    <property type="match status" value="1"/>
</dbReference>
<dbReference type="Pfam" id="PF13532">
    <property type="entry name" value="2OG-FeII_Oxy_2"/>
    <property type="match status" value="1"/>
</dbReference>
<proteinExistence type="predicted"/>
<sequence>MDIPLKSIVPDAEIYIIDNFISNDEADELFALLNDESKFKYYNLNFYDVKTKSIVSARNHRKSYWLGEHAQAVQKSNNTAEDDGKVISIPTEYVLPYTFPELVMRFKNRIEKKFDIEFNSCLVGKFESPTDKIGFHSDSSDSMGPNPIVGSLSLGRSRNFIIQRSKKYQIDELKKNKKKINLQHGTLCMMGNESNVKYLHMVPPDSGCCEDDCRINLTFRNYKYFPDEMEFSASPF</sequence>
<dbReference type="InterPro" id="IPR005123">
    <property type="entry name" value="Oxoglu/Fe-dep_dioxygenase_dom"/>
</dbReference>
<dbReference type="GO" id="GO:0051213">
    <property type="term" value="F:dioxygenase activity"/>
    <property type="evidence" value="ECO:0007669"/>
    <property type="project" value="InterPro"/>
</dbReference>
<evidence type="ECO:0000313" key="2">
    <source>
        <dbReference type="EMBL" id="QHT01586.1"/>
    </source>
</evidence>
<organism evidence="2">
    <name type="scientific">viral metagenome</name>
    <dbReference type="NCBI Taxonomy" id="1070528"/>
    <lineage>
        <taxon>unclassified sequences</taxon>
        <taxon>metagenomes</taxon>
        <taxon>organismal metagenomes</taxon>
    </lineage>
</organism>
<dbReference type="InterPro" id="IPR027450">
    <property type="entry name" value="AlkB-like"/>
</dbReference>
<accession>A0A6C0CA24</accession>
<dbReference type="AlphaFoldDB" id="A0A6C0CA24"/>
<feature type="domain" description="Fe2OG dioxygenase" evidence="1">
    <location>
        <begin position="117"/>
        <end position="223"/>
    </location>
</feature>
<reference evidence="2" key="1">
    <citation type="journal article" date="2020" name="Nature">
        <title>Giant virus diversity and host interactions through global metagenomics.</title>
        <authorList>
            <person name="Schulz F."/>
            <person name="Roux S."/>
            <person name="Paez-Espino D."/>
            <person name="Jungbluth S."/>
            <person name="Walsh D.A."/>
            <person name="Denef V.J."/>
            <person name="McMahon K.D."/>
            <person name="Konstantinidis K.T."/>
            <person name="Eloe-Fadrosh E.A."/>
            <person name="Kyrpides N.C."/>
            <person name="Woyke T."/>
        </authorList>
    </citation>
    <scope>NUCLEOTIDE SEQUENCE</scope>
    <source>
        <strain evidence="2">GVMAG-M-3300020192-26</strain>
    </source>
</reference>
<protein>
    <recommendedName>
        <fullName evidence="1">Fe2OG dioxygenase domain-containing protein</fullName>
    </recommendedName>
</protein>
<dbReference type="PANTHER" id="PTHR31212:SF4">
    <property type="entry name" value="ALPHA-KETOGLUTARATE-DEPENDENT DIOXYGENASE ALKB HOMOLOG 3"/>
    <property type="match status" value="1"/>
</dbReference>
<name>A0A6C0CA24_9ZZZZ</name>
<evidence type="ECO:0000259" key="1">
    <source>
        <dbReference type="PROSITE" id="PS51471"/>
    </source>
</evidence>